<keyword evidence="1" id="KW-0812">Transmembrane</keyword>
<feature type="transmembrane region" description="Helical" evidence="1">
    <location>
        <begin position="7"/>
        <end position="25"/>
    </location>
</feature>
<dbReference type="InterPro" id="IPR052734">
    <property type="entry name" value="Nod_factor_acetyltransferase"/>
</dbReference>
<proteinExistence type="predicted"/>
<evidence type="ECO:0000313" key="4">
    <source>
        <dbReference type="Proteomes" id="UP000662088"/>
    </source>
</evidence>
<dbReference type="Proteomes" id="UP000662088">
    <property type="component" value="Unassembled WGS sequence"/>
</dbReference>
<keyword evidence="1" id="KW-0472">Membrane</keyword>
<feature type="transmembrane region" description="Helical" evidence="1">
    <location>
        <begin position="258"/>
        <end position="276"/>
    </location>
</feature>
<dbReference type="InterPro" id="IPR002656">
    <property type="entry name" value="Acyl_transf_3_dom"/>
</dbReference>
<comment type="caution">
    <text evidence="3">The sequence shown here is derived from an EMBL/GenBank/DDBJ whole genome shotgun (WGS) entry which is preliminary data.</text>
</comment>
<evidence type="ECO:0000313" key="3">
    <source>
        <dbReference type="EMBL" id="MBC5638958.1"/>
    </source>
</evidence>
<feature type="transmembrane region" description="Helical" evidence="1">
    <location>
        <begin position="139"/>
        <end position="155"/>
    </location>
</feature>
<dbReference type="RefSeq" id="WP_022212194.1">
    <property type="nucleotide sequence ID" value="NZ_JACOOQ010000001.1"/>
</dbReference>
<dbReference type="EMBL" id="JACOOQ010000001">
    <property type="protein sequence ID" value="MBC5638958.1"/>
    <property type="molecule type" value="Genomic_DNA"/>
</dbReference>
<feature type="transmembrane region" description="Helical" evidence="1">
    <location>
        <begin position="288"/>
        <end position="309"/>
    </location>
</feature>
<dbReference type="PANTHER" id="PTHR37312:SF1">
    <property type="entry name" value="MEMBRANE-BOUND ACYLTRANSFERASE YKRP-RELATED"/>
    <property type="match status" value="1"/>
</dbReference>
<dbReference type="GO" id="GO:0016747">
    <property type="term" value="F:acyltransferase activity, transferring groups other than amino-acyl groups"/>
    <property type="evidence" value="ECO:0007669"/>
    <property type="project" value="InterPro"/>
</dbReference>
<evidence type="ECO:0000259" key="2">
    <source>
        <dbReference type="Pfam" id="PF01757"/>
    </source>
</evidence>
<feature type="transmembrane region" description="Helical" evidence="1">
    <location>
        <begin position="31"/>
        <end position="51"/>
    </location>
</feature>
<dbReference type="PANTHER" id="PTHR37312">
    <property type="entry name" value="MEMBRANE-BOUND ACYLTRANSFERASE YKRP-RELATED"/>
    <property type="match status" value="1"/>
</dbReference>
<feature type="domain" description="Acyltransferase 3" evidence="2">
    <location>
        <begin position="5"/>
        <end position="296"/>
    </location>
</feature>
<keyword evidence="4" id="KW-1185">Reference proteome</keyword>
<keyword evidence="3" id="KW-0012">Acyltransferase</keyword>
<feature type="transmembrane region" description="Helical" evidence="1">
    <location>
        <begin position="71"/>
        <end position="88"/>
    </location>
</feature>
<feature type="transmembrane region" description="Helical" evidence="1">
    <location>
        <begin position="199"/>
        <end position="218"/>
    </location>
</feature>
<name>A0A8I0ABF1_9CLOT</name>
<feature type="transmembrane region" description="Helical" evidence="1">
    <location>
        <begin position="167"/>
        <end position="187"/>
    </location>
</feature>
<keyword evidence="1" id="KW-1133">Transmembrane helix</keyword>
<sequence>MKEKINYIDYSKGIAILFVIFGHVYSGNNIATTWIYSFHMPLFFIISGFLLKLNKNKDTKSMILKKFKLLMVPYILFSIINIVGFYLIKDLSYEVFKGNIFNTITLFGIGALWFLPALFISETLFLFEKNNISKNKYKALFYISIVFIIAIFIFVSKGNYTNVIGKLTIVLVRSMVALFFINIGYYLYKVISKINFKIYQILILIVISIIFSILNGYVDLWGVQFNNLPLYVFNSIIGSLLIIAIAKKINGSKVLEFLGQNTLVIMATHQLILEAILKSSLIKYLNDIMIIFIILLLEYPLIKIINKYLPFMLGKKREKSIINKENNAVME</sequence>
<evidence type="ECO:0000256" key="1">
    <source>
        <dbReference type="SAM" id="Phobius"/>
    </source>
</evidence>
<reference evidence="3" key="1">
    <citation type="submission" date="2020-08" db="EMBL/GenBank/DDBJ databases">
        <title>Genome public.</title>
        <authorList>
            <person name="Liu C."/>
            <person name="Sun Q."/>
        </authorList>
    </citation>
    <scope>NUCLEOTIDE SEQUENCE</scope>
    <source>
        <strain evidence="3">NSJ-42</strain>
    </source>
</reference>
<feature type="transmembrane region" description="Helical" evidence="1">
    <location>
        <begin position="230"/>
        <end position="246"/>
    </location>
</feature>
<dbReference type="AlphaFoldDB" id="A0A8I0ABF1"/>
<gene>
    <name evidence="3" type="ORF">H8R92_00655</name>
</gene>
<protein>
    <submittedName>
        <fullName evidence="3">Acyltransferase family protein</fullName>
    </submittedName>
</protein>
<organism evidence="3 4">
    <name type="scientific">Clostridium lentum</name>
    <dbReference type="NCBI Taxonomy" id="2763037"/>
    <lineage>
        <taxon>Bacteria</taxon>
        <taxon>Bacillati</taxon>
        <taxon>Bacillota</taxon>
        <taxon>Clostridia</taxon>
        <taxon>Eubacteriales</taxon>
        <taxon>Clostridiaceae</taxon>
        <taxon>Clostridium</taxon>
    </lineage>
</organism>
<keyword evidence="3" id="KW-0808">Transferase</keyword>
<accession>A0A8I0ABF1</accession>
<dbReference type="Pfam" id="PF01757">
    <property type="entry name" value="Acyl_transf_3"/>
    <property type="match status" value="1"/>
</dbReference>
<feature type="transmembrane region" description="Helical" evidence="1">
    <location>
        <begin position="100"/>
        <end position="127"/>
    </location>
</feature>